<evidence type="ECO:0000256" key="3">
    <source>
        <dbReference type="ARBA" id="ARBA00022475"/>
    </source>
</evidence>
<feature type="transmembrane region" description="Helical" evidence="7">
    <location>
        <begin position="192"/>
        <end position="214"/>
    </location>
</feature>
<feature type="transmembrane region" description="Helical" evidence="7">
    <location>
        <begin position="82"/>
        <end position="101"/>
    </location>
</feature>
<dbReference type="Proteomes" id="UP000035034">
    <property type="component" value="Unassembled WGS sequence"/>
</dbReference>
<evidence type="ECO:0000313" key="10">
    <source>
        <dbReference type="Proteomes" id="UP000035034"/>
    </source>
</evidence>
<evidence type="ECO:0000256" key="2">
    <source>
        <dbReference type="ARBA" id="ARBA00007362"/>
    </source>
</evidence>
<evidence type="ECO:0000256" key="4">
    <source>
        <dbReference type="ARBA" id="ARBA00022692"/>
    </source>
</evidence>
<dbReference type="STRING" id="1077974.GOEFS_106_00600"/>
<dbReference type="Pfam" id="PF00892">
    <property type="entry name" value="EamA"/>
    <property type="match status" value="2"/>
</dbReference>
<keyword evidence="3" id="KW-1003">Cell membrane</keyword>
<dbReference type="InterPro" id="IPR051258">
    <property type="entry name" value="Diverse_Substrate_Transporter"/>
</dbReference>
<sequence length="294" mass="30616">MITVVWGSTFVVIAKAMAYSGPLFFIGVRFLAAASIAALVFHRTLSTITRTDLVAGVSIGVTMTIGYGLQTYGLQTVDASTSAFITALYVPLVPLLMWAVFRKTPKAMTLLGIGLAFAGLILLAGPSAAGIHLGHGEIATLLGAIAMAAEIILIGTFAGRANLGRVTIIQLFVAGSVALMAMPVVGESVPAFSWWWLGPALAMGAASCLIQLTMNWAQRTVSPTRATIIYTGEPVWGAIFGRLAGDRLGPLALVGATLIVAGVLVSELKLRRKSEIVQGPPATAMVERSVAPVP</sequence>
<evidence type="ECO:0000256" key="7">
    <source>
        <dbReference type="SAM" id="Phobius"/>
    </source>
</evidence>
<dbReference type="AlphaFoldDB" id="H0R513"/>
<gene>
    <name evidence="9" type="ORF">GOEFS_106_00600</name>
</gene>
<dbReference type="PANTHER" id="PTHR42920:SF5">
    <property type="entry name" value="EAMA DOMAIN-CONTAINING PROTEIN"/>
    <property type="match status" value="1"/>
</dbReference>
<evidence type="ECO:0000313" key="9">
    <source>
        <dbReference type="EMBL" id="GAB20164.1"/>
    </source>
</evidence>
<proteinExistence type="inferred from homology"/>
<protein>
    <recommendedName>
        <fullName evidence="8">EamA domain-containing protein</fullName>
    </recommendedName>
</protein>
<keyword evidence="4 7" id="KW-0812">Transmembrane</keyword>
<dbReference type="SUPFAM" id="SSF103481">
    <property type="entry name" value="Multidrug resistance efflux transporter EmrE"/>
    <property type="match status" value="2"/>
</dbReference>
<feature type="transmembrane region" description="Helical" evidence="7">
    <location>
        <begin position="138"/>
        <end position="159"/>
    </location>
</feature>
<name>H0R513_9ACTN</name>
<comment type="similarity">
    <text evidence="2">Belongs to the EamA transporter family.</text>
</comment>
<dbReference type="EMBL" id="BAEH01000106">
    <property type="protein sequence ID" value="GAB20164.1"/>
    <property type="molecule type" value="Genomic_DNA"/>
</dbReference>
<organism evidence="9 10">
    <name type="scientific">Gordonia effusa NBRC 100432</name>
    <dbReference type="NCBI Taxonomy" id="1077974"/>
    <lineage>
        <taxon>Bacteria</taxon>
        <taxon>Bacillati</taxon>
        <taxon>Actinomycetota</taxon>
        <taxon>Actinomycetes</taxon>
        <taxon>Mycobacteriales</taxon>
        <taxon>Gordoniaceae</taxon>
        <taxon>Gordonia</taxon>
    </lineage>
</organism>
<comment type="subcellular location">
    <subcellularLocation>
        <location evidence="1">Cell membrane</location>
        <topology evidence="1">Multi-pass membrane protein</topology>
    </subcellularLocation>
</comment>
<dbReference type="InterPro" id="IPR000620">
    <property type="entry name" value="EamA_dom"/>
</dbReference>
<feature type="transmembrane region" description="Helical" evidence="7">
    <location>
        <begin position="20"/>
        <end position="41"/>
    </location>
</feature>
<dbReference type="GO" id="GO:0005886">
    <property type="term" value="C:plasma membrane"/>
    <property type="evidence" value="ECO:0007669"/>
    <property type="project" value="UniProtKB-SubCell"/>
</dbReference>
<evidence type="ECO:0000256" key="6">
    <source>
        <dbReference type="ARBA" id="ARBA00023136"/>
    </source>
</evidence>
<dbReference type="PANTHER" id="PTHR42920">
    <property type="entry name" value="OS03G0707200 PROTEIN-RELATED"/>
    <property type="match status" value="1"/>
</dbReference>
<feature type="domain" description="EamA" evidence="8">
    <location>
        <begin position="136"/>
        <end position="265"/>
    </location>
</feature>
<accession>H0R513</accession>
<keyword evidence="6 7" id="KW-0472">Membrane</keyword>
<keyword evidence="10" id="KW-1185">Reference proteome</keyword>
<dbReference type="eggNOG" id="COG0697">
    <property type="taxonomic scope" value="Bacteria"/>
</dbReference>
<keyword evidence="5 7" id="KW-1133">Transmembrane helix</keyword>
<evidence type="ECO:0000259" key="8">
    <source>
        <dbReference type="Pfam" id="PF00892"/>
    </source>
</evidence>
<feature type="transmembrane region" description="Helical" evidence="7">
    <location>
        <begin position="108"/>
        <end position="132"/>
    </location>
</feature>
<reference evidence="9 10" key="1">
    <citation type="submission" date="2011-12" db="EMBL/GenBank/DDBJ databases">
        <title>Whole genome shotgun sequence of Gordonia effusa NBRC 100432.</title>
        <authorList>
            <person name="Yoshida I."/>
            <person name="Takarada H."/>
            <person name="Hosoyama A."/>
            <person name="Tsuchikane K."/>
            <person name="Katsumata H."/>
            <person name="Yamazaki S."/>
            <person name="Fujita N."/>
        </authorList>
    </citation>
    <scope>NUCLEOTIDE SEQUENCE [LARGE SCALE GENOMIC DNA]</scope>
    <source>
        <strain evidence="9 10">NBRC 100432</strain>
    </source>
</reference>
<feature type="domain" description="EamA" evidence="8">
    <location>
        <begin position="3"/>
        <end position="123"/>
    </location>
</feature>
<feature type="transmembrane region" description="Helical" evidence="7">
    <location>
        <begin position="166"/>
        <end position="186"/>
    </location>
</feature>
<feature type="transmembrane region" description="Helical" evidence="7">
    <location>
        <begin position="53"/>
        <end position="70"/>
    </location>
</feature>
<comment type="caution">
    <text evidence="9">The sequence shown here is derived from an EMBL/GenBank/DDBJ whole genome shotgun (WGS) entry which is preliminary data.</text>
</comment>
<dbReference type="InterPro" id="IPR037185">
    <property type="entry name" value="EmrE-like"/>
</dbReference>
<evidence type="ECO:0000256" key="5">
    <source>
        <dbReference type="ARBA" id="ARBA00022989"/>
    </source>
</evidence>
<evidence type="ECO:0000256" key="1">
    <source>
        <dbReference type="ARBA" id="ARBA00004651"/>
    </source>
</evidence>